<protein>
    <submittedName>
        <fullName evidence="1">Uncharacterized protein</fullName>
    </submittedName>
</protein>
<evidence type="ECO:0000313" key="1">
    <source>
        <dbReference type="EMBL" id="DAE03617.1"/>
    </source>
</evidence>
<name>A0A8S5PB68_9CAUD</name>
<organism evidence="1">
    <name type="scientific">Siphoviridae sp. ctsfh5</name>
    <dbReference type="NCBI Taxonomy" id="2825697"/>
    <lineage>
        <taxon>Viruses</taxon>
        <taxon>Duplodnaviria</taxon>
        <taxon>Heunggongvirae</taxon>
        <taxon>Uroviricota</taxon>
        <taxon>Caudoviricetes</taxon>
    </lineage>
</organism>
<sequence length="96" mass="11520">MTRQEAEQLIRERGFRIWAILGDREFQAMDEGGINLFVDWGQDNFRLVWMVPRSIFQVTCPECSPFSWDKQFYRMYGRFKNLIEEIVCKMDGGNRD</sequence>
<accession>A0A8S5PB68</accession>
<proteinExistence type="predicted"/>
<dbReference type="EMBL" id="BK015369">
    <property type="protein sequence ID" value="DAE03617.1"/>
    <property type="molecule type" value="Genomic_DNA"/>
</dbReference>
<reference evidence="1" key="1">
    <citation type="journal article" date="2021" name="Proc. Natl. Acad. Sci. U.S.A.">
        <title>A Catalog of Tens of Thousands of Viruses from Human Metagenomes Reveals Hidden Associations with Chronic Diseases.</title>
        <authorList>
            <person name="Tisza M.J."/>
            <person name="Buck C.B."/>
        </authorList>
    </citation>
    <scope>NUCLEOTIDE SEQUENCE</scope>
    <source>
        <strain evidence="1">Ctsfh5</strain>
    </source>
</reference>